<dbReference type="EMBL" id="BARS01013100">
    <property type="protein sequence ID" value="GAF93418.1"/>
    <property type="molecule type" value="Genomic_DNA"/>
</dbReference>
<sequence>EILTEVKAGERKKDETFEEGTVNYLVDQELQRLALSWKTFTAPPEKGKEKESKKE</sequence>
<protein>
    <submittedName>
        <fullName evidence="1">Uncharacterized protein</fullName>
    </submittedName>
</protein>
<comment type="caution">
    <text evidence="1">The sequence shown here is derived from an EMBL/GenBank/DDBJ whole genome shotgun (WGS) entry which is preliminary data.</text>
</comment>
<evidence type="ECO:0000313" key="1">
    <source>
        <dbReference type="EMBL" id="GAF93418.1"/>
    </source>
</evidence>
<reference evidence="1" key="1">
    <citation type="journal article" date="2014" name="Front. Microbiol.">
        <title>High frequency of phylogenetically diverse reductive dehalogenase-homologous genes in deep subseafloor sedimentary metagenomes.</title>
        <authorList>
            <person name="Kawai M."/>
            <person name="Futagami T."/>
            <person name="Toyoda A."/>
            <person name="Takaki Y."/>
            <person name="Nishi S."/>
            <person name="Hori S."/>
            <person name="Arai W."/>
            <person name="Tsubouchi T."/>
            <person name="Morono Y."/>
            <person name="Uchiyama I."/>
            <person name="Ito T."/>
            <person name="Fujiyama A."/>
            <person name="Inagaki F."/>
            <person name="Takami H."/>
        </authorList>
    </citation>
    <scope>NUCLEOTIDE SEQUENCE</scope>
    <source>
        <strain evidence="1">Expedition CK06-06</strain>
    </source>
</reference>
<accession>X0TIP0</accession>
<name>X0TIP0_9ZZZZ</name>
<gene>
    <name evidence="1" type="ORF">S01H1_22960</name>
</gene>
<feature type="non-terminal residue" evidence="1">
    <location>
        <position position="1"/>
    </location>
</feature>
<proteinExistence type="predicted"/>
<dbReference type="AlphaFoldDB" id="X0TIP0"/>
<organism evidence="1">
    <name type="scientific">marine sediment metagenome</name>
    <dbReference type="NCBI Taxonomy" id="412755"/>
    <lineage>
        <taxon>unclassified sequences</taxon>
        <taxon>metagenomes</taxon>
        <taxon>ecological metagenomes</taxon>
    </lineage>
</organism>